<sequence length="392" mass="42752">MEGTERKTVNVCTLGHVDDGKTTLTAALSHVCSESFSSKKVGFDAINAAPEEKFGGITIKVARVAYDSKTRHYEHVDCPSHEDYVKGLISGAVEVDGAILVCSTADGAMSGTRAHVQLCRDVGISHIVVFLSKADLADDEETVKIYEMEVRELLNSYNFHGDDVPVIIGSARMALEEKDDKNRGTSAIKKLIEAMDSHIPNAVPTTDKPFLMPIDVDWLTGPGTVVSGRIERGIIRDNDEVEAVGVPDITKTKCLAIKTSKQITHEGRAGDECTIVLSQIEENDLRPGPILVKPGTIKPHTDFEAVIYVLSGMENGRTAPFLSTYSPQFHFRNADVKGQCKLPEDHELAAPGEYIKISVTLSNHVPLEESLRFTVHDQGKTVAYGIITKIIK</sequence>
<dbReference type="InterPro" id="IPR050055">
    <property type="entry name" value="EF-Tu_GTPase"/>
</dbReference>
<evidence type="ECO:0000256" key="4">
    <source>
        <dbReference type="ARBA" id="ARBA00022917"/>
    </source>
</evidence>
<dbReference type="SUPFAM" id="SSF50447">
    <property type="entry name" value="Translation proteins"/>
    <property type="match status" value="1"/>
</dbReference>
<dbReference type="Pfam" id="PF03144">
    <property type="entry name" value="GTP_EFTU_D2"/>
    <property type="match status" value="1"/>
</dbReference>
<evidence type="ECO:0000313" key="9">
    <source>
        <dbReference type="Proteomes" id="UP000192815"/>
    </source>
</evidence>
<evidence type="ECO:0000313" key="8">
    <source>
        <dbReference type="EMBL" id="ORC60017.1"/>
    </source>
</evidence>
<keyword evidence="3" id="KW-0378">Hydrolase</keyword>
<dbReference type="FunFam" id="2.40.30.10:FF:000001">
    <property type="entry name" value="Elongation factor Tu"/>
    <property type="match status" value="1"/>
</dbReference>
<dbReference type="Gene3D" id="3.40.50.300">
    <property type="entry name" value="P-loop containing nucleotide triphosphate hydrolases"/>
    <property type="match status" value="1"/>
</dbReference>
<feature type="domain" description="Tr-type G" evidence="7">
    <location>
        <begin position="6"/>
        <end position="205"/>
    </location>
</feature>
<dbReference type="Pfam" id="PF03143">
    <property type="entry name" value="GTP_EFTU_D3"/>
    <property type="match status" value="1"/>
</dbReference>
<dbReference type="GO" id="GO:0003924">
    <property type="term" value="F:GTPase activity"/>
    <property type="evidence" value="ECO:0007669"/>
    <property type="project" value="InterPro"/>
</dbReference>
<dbReference type="Proteomes" id="UP000192815">
    <property type="component" value="Unassembled WGS sequence"/>
</dbReference>
<keyword evidence="5" id="KW-0342">GTP-binding</keyword>
<dbReference type="RefSeq" id="WP_083182265.1">
    <property type="nucleotide sequence ID" value="NZ_CBCRZR010000012.1"/>
</dbReference>
<dbReference type="NCBIfam" id="NF000766">
    <property type="entry name" value="PRK00049.1"/>
    <property type="match status" value="1"/>
</dbReference>
<dbReference type="PANTHER" id="PTHR43721:SF22">
    <property type="entry name" value="ELONGATION FACTOR TU, MITOCHONDRIAL"/>
    <property type="match status" value="1"/>
</dbReference>
<keyword evidence="2 8" id="KW-0251">Elongation factor</keyword>
<dbReference type="PROSITE" id="PS51722">
    <property type="entry name" value="G_TR_2"/>
    <property type="match status" value="1"/>
</dbReference>
<accession>A0A1X0N8F3</accession>
<comment type="caution">
    <text evidence="8">The sequence shown here is derived from an EMBL/GenBank/DDBJ whole genome shotgun (WGS) entry which is preliminary data.</text>
</comment>
<dbReference type="InterPro" id="IPR027417">
    <property type="entry name" value="P-loop_NTPase"/>
</dbReference>
<dbReference type="InterPro" id="IPR000795">
    <property type="entry name" value="T_Tr_GTP-bd_dom"/>
</dbReference>
<dbReference type="PANTHER" id="PTHR43721">
    <property type="entry name" value="ELONGATION FACTOR TU-RELATED"/>
    <property type="match status" value="1"/>
</dbReference>
<dbReference type="Pfam" id="PF00009">
    <property type="entry name" value="GTP_EFTU"/>
    <property type="match status" value="1"/>
</dbReference>
<organism evidence="8 9">
    <name type="scientific">Pseudomonas floridensis</name>
    <dbReference type="NCBI Taxonomy" id="1958950"/>
    <lineage>
        <taxon>Bacteria</taxon>
        <taxon>Pseudomonadati</taxon>
        <taxon>Pseudomonadota</taxon>
        <taxon>Gammaproteobacteria</taxon>
        <taxon>Pseudomonadales</taxon>
        <taxon>Pseudomonadaceae</taxon>
        <taxon>Pseudomonas</taxon>
    </lineage>
</organism>
<evidence type="ECO:0000256" key="3">
    <source>
        <dbReference type="ARBA" id="ARBA00022801"/>
    </source>
</evidence>
<dbReference type="SUPFAM" id="SSF52540">
    <property type="entry name" value="P-loop containing nucleoside triphosphate hydrolases"/>
    <property type="match status" value="1"/>
</dbReference>
<gene>
    <name evidence="8" type="primary">tuf</name>
    <name evidence="8" type="ORF">BZK31_08375</name>
</gene>
<evidence type="ECO:0000256" key="5">
    <source>
        <dbReference type="ARBA" id="ARBA00023134"/>
    </source>
</evidence>
<dbReference type="PRINTS" id="PR00315">
    <property type="entry name" value="ELONGATNFCT"/>
</dbReference>
<evidence type="ECO:0000259" key="7">
    <source>
        <dbReference type="PROSITE" id="PS51722"/>
    </source>
</evidence>
<dbReference type="Gene3D" id="2.40.30.10">
    <property type="entry name" value="Translation factors"/>
    <property type="match status" value="2"/>
</dbReference>
<keyword evidence="4" id="KW-0648">Protein biosynthesis</keyword>
<keyword evidence="1" id="KW-0547">Nucleotide-binding</keyword>
<dbReference type="AlphaFoldDB" id="A0A1X0N8F3"/>
<dbReference type="GO" id="GO:0005829">
    <property type="term" value="C:cytosol"/>
    <property type="evidence" value="ECO:0007669"/>
    <property type="project" value="TreeGrafter"/>
</dbReference>
<dbReference type="GO" id="GO:0003746">
    <property type="term" value="F:translation elongation factor activity"/>
    <property type="evidence" value="ECO:0007669"/>
    <property type="project" value="UniProtKB-KW"/>
</dbReference>
<dbReference type="GO" id="GO:0005525">
    <property type="term" value="F:GTP binding"/>
    <property type="evidence" value="ECO:0007669"/>
    <property type="project" value="UniProtKB-KW"/>
</dbReference>
<evidence type="ECO:0000256" key="6">
    <source>
        <dbReference type="ARBA" id="ARBA00029554"/>
    </source>
</evidence>
<evidence type="ECO:0000256" key="2">
    <source>
        <dbReference type="ARBA" id="ARBA00022768"/>
    </source>
</evidence>
<dbReference type="InterPro" id="IPR004160">
    <property type="entry name" value="Transl_elong_EFTu/EF1A_C"/>
</dbReference>
<dbReference type="STRING" id="1958950.BZK31_08375"/>
<dbReference type="InterPro" id="IPR009001">
    <property type="entry name" value="Transl_elong_EF1A/Init_IF2_C"/>
</dbReference>
<dbReference type="OrthoDB" id="9803139at2"/>
<dbReference type="InterPro" id="IPR009000">
    <property type="entry name" value="Transl_B-barrel_sf"/>
</dbReference>
<dbReference type="InterPro" id="IPR004161">
    <property type="entry name" value="EFTu-like_2"/>
</dbReference>
<evidence type="ECO:0000256" key="1">
    <source>
        <dbReference type="ARBA" id="ARBA00022741"/>
    </source>
</evidence>
<dbReference type="EMBL" id="MUIO01000022">
    <property type="protein sequence ID" value="ORC60017.1"/>
    <property type="molecule type" value="Genomic_DNA"/>
</dbReference>
<keyword evidence="9" id="KW-1185">Reference proteome</keyword>
<protein>
    <recommendedName>
        <fullName evidence="6">Elongation factor Tu</fullName>
    </recommendedName>
</protein>
<name>A0A1X0N8F3_9PSED</name>
<proteinExistence type="predicted"/>
<dbReference type="SUPFAM" id="SSF50465">
    <property type="entry name" value="EF-Tu/eEF-1alpha/eIF2-gamma C-terminal domain"/>
    <property type="match status" value="1"/>
</dbReference>
<reference evidence="9" key="1">
    <citation type="submission" date="2017-02" db="EMBL/GenBank/DDBJ databases">
        <title>Pseudomonas floridae sp. nov., a novel pathogenic bacterial species isolated from tomato.</title>
        <authorList>
            <person name="Timilsina S."/>
            <person name="Vallad G.E."/>
            <person name="Jones J.B."/>
        </authorList>
    </citation>
    <scope>NUCLEOTIDE SEQUENCE [LARGE SCALE GENOMIC DNA]</scope>
    <source>
        <strain evidence="9">GEV388</strain>
    </source>
</reference>